<dbReference type="InterPro" id="IPR022225">
    <property type="entry name" value="Phage_tail_fibre_N"/>
</dbReference>
<sequence>MPAIINTGAAYIAAKTGASEPVEITQFVLADIDGLDHSQPVSLAETLPAANTIVFQAAVSQKGYLTPDKVVYSLSMDTSIGDFHFNWLGLLASDGTLVAVAYVPRTLKVATANGIQGNSITRNFLLQFADAQQATGINVPAETWQIDLSAWLNAMDERERVSNRDIYGRSSFFGDGWKLEQDGSSYKLKPGIGYVAGIRIVNAQEMTIAAPSSIPKEICLDVSLQKGVNQAVAVITIFMGSPVDYVDGSGVQHYVEKISYIMPTGATSDRRTVYDVGELGLINFILTRTNIYVSQQQYASTTEHGIVKRSTKAQVLARADDQTYVSPKQLWAALDHLIPLNVGVFWHGIIDDIPEGWALCDGQDGRPNAINRVIVCAGDEYQPDAIGGEDTRSTSSNGAHSHGASTASAGAHSHSGQANDGGAHSHGASTASAGSHSHSASTGSAGSHSHTISVYNHTLATSRIPSHGHSINSVKLLKYPGYEWSNFGPDYDPGDADGATVTGANNGGGGAHNHSAGSNSTGSHTHSVSIGNNGTHSHSVTVNSGGTHKHSLSIDSAGAHSHSVSVNSDGSHSHSVDVRQRYYAAAHIVRVA</sequence>
<keyword evidence="4" id="KW-1185">Reference proteome</keyword>
<accession>A0A9X2ER25</accession>
<reference evidence="3" key="1">
    <citation type="journal article" date="2022" name="Arch. Microbiol.">
        <title>Microbulbifer okhotskensis sp. nov., isolated from a deep bottom sediment of the Okhotsk Sea.</title>
        <authorList>
            <person name="Romanenko L."/>
            <person name="Kurilenko V."/>
            <person name="Otstavnykh N."/>
            <person name="Velansky P."/>
            <person name="Isaeva M."/>
            <person name="Mikhailov V."/>
        </authorList>
    </citation>
    <scope>NUCLEOTIDE SEQUENCE</scope>
    <source>
        <strain evidence="3">OS29</strain>
    </source>
</reference>
<evidence type="ECO:0000256" key="1">
    <source>
        <dbReference type="SAM" id="MobiDB-lite"/>
    </source>
</evidence>
<dbReference type="Pfam" id="PF12571">
    <property type="entry name" value="Phage_tail_fib"/>
    <property type="match status" value="1"/>
</dbReference>
<gene>
    <name evidence="3" type="ORF">MO867_18185</name>
</gene>
<feature type="region of interest" description="Disordered" evidence="1">
    <location>
        <begin position="495"/>
        <end position="575"/>
    </location>
</feature>
<dbReference type="EMBL" id="JALBWM010000117">
    <property type="protein sequence ID" value="MCO1336264.1"/>
    <property type="molecule type" value="Genomic_DNA"/>
</dbReference>
<feature type="domain" description="Phage tail fibre protein N-terminal" evidence="2">
    <location>
        <begin position="4"/>
        <end position="153"/>
    </location>
</feature>
<dbReference type="AlphaFoldDB" id="A0A9X2ER25"/>
<feature type="compositionally biased region" description="Polar residues" evidence="1">
    <location>
        <begin position="521"/>
        <end position="546"/>
    </location>
</feature>
<dbReference type="Proteomes" id="UP001139028">
    <property type="component" value="Unassembled WGS sequence"/>
</dbReference>
<comment type="caution">
    <text evidence="3">The sequence shown here is derived from an EMBL/GenBank/DDBJ whole genome shotgun (WGS) entry which is preliminary data.</text>
</comment>
<dbReference type="SUPFAM" id="SSF88874">
    <property type="entry name" value="Receptor-binding domain of short tail fibre protein gp12"/>
    <property type="match status" value="1"/>
</dbReference>
<proteinExistence type="predicted"/>
<evidence type="ECO:0000259" key="2">
    <source>
        <dbReference type="Pfam" id="PF12571"/>
    </source>
</evidence>
<name>A0A9X2ER25_9GAMM</name>
<protein>
    <submittedName>
        <fullName evidence="3">Phage tail protein</fullName>
    </submittedName>
</protein>
<feature type="region of interest" description="Disordered" evidence="1">
    <location>
        <begin position="385"/>
        <end position="449"/>
    </location>
</feature>
<feature type="compositionally biased region" description="Low complexity" evidence="1">
    <location>
        <begin position="393"/>
        <end position="449"/>
    </location>
</feature>
<organism evidence="3 4">
    <name type="scientific">Microbulbifer okhotskensis</name>
    <dbReference type="NCBI Taxonomy" id="2926617"/>
    <lineage>
        <taxon>Bacteria</taxon>
        <taxon>Pseudomonadati</taxon>
        <taxon>Pseudomonadota</taxon>
        <taxon>Gammaproteobacteria</taxon>
        <taxon>Cellvibrionales</taxon>
        <taxon>Microbulbiferaceae</taxon>
        <taxon>Microbulbifer</taxon>
    </lineage>
</organism>
<evidence type="ECO:0000313" key="4">
    <source>
        <dbReference type="Proteomes" id="UP001139028"/>
    </source>
</evidence>
<dbReference type="RefSeq" id="WP_252471824.1">
    <property type="nucleotide sequence ID" value="NZ_JALBWM010000117.1"/>
</dbReference>
<evidence type="ECO:0000313" key="3">
    <source>
        <dbReference type="EMBL" id="MCO1336264.1"/>
    </source>
</evidence>